<keyword evidence="4" id="KW-0611">Plant defense</keyword>
<protein>
    <recommendedName>
        <fullName evidence="10">NB-ARC domain-containing protein</fullName>
    </recommendedName>
</protein>
<dbReference type="GO" id="GO:0005524">
    <property type="term" value="F:ATP binding"/>
    <property type="evidence" value="ECO:0007669"/>
    <property type="project" value="UniProtKB-KW"/>
</dbReference>
<dbReference type="Gene3D" id="3.40.50.300">
    <property type="entry name" value="P-loop containing nucleotide triphosphate hydrolases"/>
    <property type="match status" value="1"/>
</dbReference>
<dbReference type="InterPro" id="IPR050905">
    <property type="entry name" value="Plant_NBS-LRR"/>
</dbReference>
<evidence type="ECO:0000256" key="1">
    <source>
        <dbReference type="ARBA" id="ARBA00008894"/>
    </source>
</evidence>
<evidence type="ECO:0000259" key="7">
    <source>
        <dbReference type="Pfam" id="PF23247"/>
    </source>
</evidence>
<dbReference type="PANTHER" id="PTHR33463">
    <property type="entry name" value="NB-ARC DOMAIN-CONTAINING PROTEIN-RELATED"/>
    <property type="match status" value="1"/>
</dbReference>
<dbReference type="Pfam" id="PF00931">
    <property type="entry name" value="NB-ARC"/>
    <property type="match status" value="1"/>
</dbReference>
<reference evidence="8" key="1">
    <citation type="submission" date="2023-03" db="EMBL/GenBank/DDBJ databases">
        <title>Chromosome-scale reference genome and RAD-based genetic map of yellow starthistle (Centaurea solstitialis) reveal putative structural variation and QTLs associated with invader traits.</title>
        <authorList>
            <person name="Reatini B."/>
            <person name="Cang F.A."/>
            <person name="Jiang Q."/>
            <person name="Mckibben M.T.W."/>
            <person name="Barker M.S."/>
            <person name="Rieseberg L.H."/>
            <person name="Dlugosch K.M."/>
        </authorList>
    </citation>
    <scope>NUCLEOTIDE SEQUENCE</scope>
    <source>
        <strain evidence="8">CAN-66</strain>
        <tissue evidence="8">Leaf</tissue>
    </source>
</reference>
<dbReference type="Gene3D" id="3.80.10.10">
    <property type="entry name" value="Ribonuclease Inhibitor"/>
    <property type="match status" value="2"/>
</dbReference>
<keyword evidence="5" id="KW-0067">ATP-binding</keyword>
<dbReference type="SUPFAM" id="SSF52058">
    <property type="entry name" value="L domain-like"/>
    <property type="match status" value="1"/>
</dbReference>
<evidence type="ECO:0000313" key="9">
    <source>
        <dbReference type="Proteomes" id="UP001172457"/>
    </source>
</evidence>
<dbReference type="PRINTS" id="PR00364">
    <property type="entry name" value="DISEASERSIST"/>
</dbReference>
<keyword evidence="9" id="KW-1185">Reference proteome</keyword>
<dbReference type="GO" id="GO:0043531">
    <property type="term" value="F:ADP binding"/>
    <property type="evidence" value="ECO:0007669"/>
    <property type="project" value="InterPro"/>
</dbReference>
<dbReference type="SUPFAM" id="SSF52540">
    <property type="entry name" value="P-loop containing nucleoside triphosphate hydrolases"/>
    <property type="match status" value="1"/>
</dbReference>
<evidence type="ECO:0000313" key="8">
    <source>
        <dbReference type="EMBL" id="KAJ9542065.1"/>
    </source>
</evidence>
<dbReference type="InterPro" id="IPR032675">
    <property type="entry name" value="LRR_dom_sf"/>
</dbReference>
<evidence type="ECO:0000259" key="6">
    <source>
        <dbReference type="Pfam" id="PF00931"/>
    </source>
</evidence>
<evidence type="ECO:0000256" key="5">
    <source>
        <dbReference type="ARBA" id="ARBA00022840"/>
    </source>
</evidence>
<proteinExistence type="inferred from homology"/>
<dbReference type="Gene3D" id="1.10.10.10">
    <property type="entry name" value="Winged helix-like DNA-binding domain superfamily/Winged helix DNA-binding domain"/>
    <property type="match status" value="1"/>
</dbReference>
<accession>A0AA38STF9</accession>
<dbReference type="InterPro" id="IPR042197">
    <property type="entry name" value="Apaf_helical"/>
</dbReference>
<dbReference type="InterPro" id="IPR002182">
    <property type="entry name" value="NB-ARC"/>
</dbReference>
<dbReference type="InterPro" id="IPR057135">
    <property type="entry name" value="At4g27190-like_LRR"/>
</dbReference>
<dbReference type="PANTHER" id="PTHR33463:SF96">
    <property type="entry name" value="LEUCINE-RICH REPEAT DOMAIN, L DOMAIN-LIKE PROTEIN-RELATED"/>
    <property type="match status" value="1"/>
</dbReference>
<dbReference type="Proteomes" id="UP001172457">
    <property type="component" value="Chromosome 7"/>
</dbReference>
<dbReference type="Pfam" id="PF23247">
    <property type="entry name" value="LRR_RPS2"/>
    <property type="match status" value="2"/>
</dbReference>
<feature type="domain" description="Disease resistance protein At4g27190-like leucine-rich repeats" evidence="7">
    <location>
        <begin position="755"/>
        <end position="871"/>
    </location>
</feature>
<organism evidence="8 9">
    <name type="scientific">Centaurea solstitialis</name>
    <name type="common">yellow star-thistle</name>
    <dbReference type="NCBI Taxonomy" id="347529"/>
    <lineage>
        <taxon>Eukaryota</taxon>
        <taxon>Viridiplantae</taxon>
        <taxon>Streptophyta</taxon>
        <taxon>Embryophyta</taxon>
        <taxon>Tracheophyta</taxon>
        <taxon>Spermatophyta</taxon>
        <taxon>Magnoliopsida</taxon>
        <taxon>eudicotyledons</taxon>
        <taxon>Gunneridae</taxon>
        <taxon>Pentapetalae</taxon>
        <taxon>asterids</taxon>
        <taxon>campanulids</taxon>
        <taxon>Asterales</taxon>
        <taxon>Asteraceae</taxon>
        <taxon>Carduoideae</taxon>
        <taxon>Cardueae</taxon>
        <taxon>Centaureinae</taxon>
        <taxon>Centaurea</taxon>
    </lineage>
</organism>
<dbReference type="AlphaFoldDB" id="A0AA38STF9"/>
<dbReference type="InterPro" id="IPR036388">
    <property type="entry name" value="WH-like_DNA-bd_sf"/>
</dbReference>
<dbReference type="InterPro" id="IPR027417">
    <property type="entry name" value="P-loop_NTPase"/>
</dbReference>
<evidence type="ECO:0000256" key="3">
    <source>
        <dbReference type="ARBA" id="ARBA00022737"/>
    </source>
</evidence>
<gene>
    <name evidence="8" type="ORF">OSB04_028571</name>
</gene>
<sequence>MEIASTIVGSVVETLMLPVKKNIGYVFSYAKNVTDMNAKIEMVLKPKRSGTKIEIPCGVPGWLEKVNAINAIVESFPSDVRCSNMKIRHKLGKKALEIIKDINSLIEEESRINWTHHGIPLGKVDSMKASTSTPSIHHEEFESRQQTFLEALEALESGNKSHMVALCGMGGVGKTTMVEKLKKVVTERKLFNFIIQATVGEKTNIIAIQQTVAEFLGLHLLEEDKATRAIKLRKCFEARSVEGNKFLVVLDDVWEFVDLTDIGLSPSPIKGVDFKILLTSRDRQVCIEMGVEVNSILDVKLLTIQEATSLFFKFARISEDVDLDLDLRNIGDHIASRCYGLPVAIKTITRALKGKNKEVWEDALSSLKHHQLDGRLYQIFEMSYNNLQEEETRSTLLLCALFHKDSDTPKEDLVRYAWGLNLFSNVDTIQEARNRLSKHVERLIDANLLIKSLDVVGVKMHDLVRAFVLRMCSKGEHESIVGNMSKWPTKDTSETCKRISITCVGMSEFPRDCKYPNLLLLRLINGDGSLQFHDEFYQEMGKLKVLAYETMKCQMTLTSLGCSSNLRTLCFHRCSSEIDLSPIGDLLNLEVLSVTYCRIQQLPSTIGNLKKLKLLDLTRTLSFLKEGVLNNLVKLEALYIQFLDGNQFHLTRGEEKDNNFRYVNGDELATCSKNLVTLEIEFPDNKALPKGMSFKKLKKFRISLGCSFEEIINYKKGRPFENILFLLTNKDQLLEFSINELFKKTEVLHLQVNDIQDGLVESFYPHQASFYNLRILEVVKCVDLRYLFTVGVANGLTKLERLTVFSCPILETLLNNENNGSEAIKFQALEFLSLRDLPKLKSFCNDVNTIELPQLKELILDRLPNFTSIYPDNKPTSSMSNDTFAMQPFLKNEIVITQLKKMRIHKMENLKEIWPSDDGEDRFSLLKEIKVEKCQSLVNLFPSNPMSSLFHHLEELTIVFCGSIDVLFNIDLGHVGEIKEVNSKLKSIKLWGLRNLREIWRVKGENASNRCVMRFEALENIRISECKSLKRAFPSNTIKFDMKVMKDYD</sequence>
<dbReference type="EMBL" id="JARYMX010000007">
    <property type="protein sequence ID" value="KAJ9542065.1"/>
    <property type="molecule type" value="Genomic_DNA"/>
</dbReference>
<comment type="similarity">
    <text evidence="1">Belongs to the disease resistance NB-LRR family.</text>
</comment>
<evidence type="ECO:0000256" key="4">
    <source>
        <dbReference type="ARBA" id="ARBA00022821"/>
    </source>
</evidence>
<dbReference type="Gene3D" id="1.10.8.430">
    <property type="entry name" value="Helical domain of apoptotic protease-activating factors"/>
    <property type="match status" value="1"/>
</dbReference>
<feature type="domain" description="NB-ARC" evidence="6">
    <location>
        <begin position="150"/>
        <end position="315"/>
    </location>
</feature>
<name>A0AA38STF9_9ASTR</name>
<keyword evidence="2" id="KW-0433">Leucine-rich repeat</keyword>
<keyword evidence="5" id="KW-0547">Nucleotide-binding</keyword>
<evidence type="ECO:0000256" key="2">
    <source>
        <dbReference type="ARBA" id="ARBA00022614"/>
    </source>
</evidence>
<feature type="domain" description="Disease resistance protein At4g27190-like leucine-rich repeats" evidence="7">
    <location>
        <begin position="899"/>
        <end position="1038"/>
    </location>
</feature>
<comment type="caution">
    <text evidence="8">The sequence shown here is derived from an EMBL/GenBank/DDBJ whole genome shotgun (WGS) entry which is preliminary data.</text>
</comment>
<dbReference type="GO" id="GO:0006952">
    <property type="term" value="P:defense response"/>
    <property type="evidence" value="ECO:0007669"/>
    <property type="project" value="UniProtKB-KW"/>
</dbReference>
<keyword evidence="3" id="KW-0677">Repeat</keyword>
<evidence type="ECO:0008006" key="10">
    <source>
        <dbReference type="Google" id="ProtNLM"/>
    </source>
</evidence>